<sequence length="52" mass="5623">MSSTERIGELLQTAGQALTQLGWLTCQLHSNDDSLSTNKWSNTVVDMLASGI</sequence>
<dbReference type="EnsemblMetazoa" id="HelroT71354">
    <property type="protein sequence ID" value="HelroP71354"/>
    <property type="gene ID" value="HelroG71354"/>
</dbReference>
<dbReference type="AlphaFoldDB" id="T1G0K2"/>
<reference evidence="2" key="3">
    <citation type="submission" date="2015-06" db="UniProtKB">
        <authorList>
            <consortium name="EnsemblMetazoa"/>
        </authorList>
    </citation>
    <scope>IDENTIFICATION</scope>
</reference>
<keyword evidence="3" id="KW-1185">Reference proteome</keyword>
<protein>
    <submittedName>
        <fullName evidence="1 2">Uncharacterized protein</fullName>
    </submittedName>
</protein>
<accession>T1G0K2</accession>
<dbReference type="CTD" id="20214600"/>
<proteinExistence type="predicted"/>
<dbReference type="Proteomes" id="UP000015101">
    <property type="component" value="Unassembled WGS sequence"/>
</dbReference>
<dbReference type="GeneID" id="20214600"/>
<name>T1G0K2_HELRO</name>
<dbReference type="EMBL" id="AMQM01002569">
    <property type="status" value="NOT_ANNOTATED_CDS"/>
    <property type="molecule type" value="Genomic_DNA"/>
</dbReference>
<dbReference type="RefSeq" id="XP_009010254.1">
    <property type="nucleotide sequence ID" value="XM_009012006.1"/>
</dbReference>
<dbReference type="InParanoid" id="T1G0K2"/>
<dbReference type="HOGENOM" id="CLU_3089537_0_0_1"/>
<gene>
    <name evidence="2" type="primary">20214600</name>
    <name evidence="1" type="ORF">HELRODRAFT_71354</name>
</gene>
<reference evidence="3" key="1">
    <citation type="submission" date="2012-12" db="EMBL/GenBank/DDBJ databases">
        <authorList>
            <person name="Hellsten U."/>
            <person name="Grimwood J."/>
            <person name="Chapman J.A."/>
            <person name="Shapiro H."/>
            <person name="Aerts A."/>
            <person name="Otillar R.P."/>
            <person name="Terry A.Y."/>
            <person name="Boore J.L."/>
            <person name="Simakov O."/>
            <person name="Marletaz F."/>
            <person name="Cho S.-J."/>
            <person name="Edsinger-Gonzales E."/>
            <person name="Havlak P."/>
            <person name="Kuo D.-H."/>
            <person name="Larsson T."/>
            <person name="Lv J."/>
            <person name="Arendt D."/>
            <person name="Savage R."/>
            <person name="Osoegawa K."/>
            <person name="de Jong P."/>
            <person name="Lindberg D.R."/>
            <person name="Seaver E.C."/>
            <person name="Weisblat D.A."/>
            <person name="Putnam N.H."/>
            <person name="Grigoriev I.V."/>
            <person name="Rokhsar D.S."/>
        </authorList>
    </citation>
    <scope>NUCLEOTIDE SEQUENCE</scope>
</reference>
<organism evidence="2 3">
    <name type="scientific">Helobdella robusta</name>
    <name type="common">Californian leech</name>
    <dbReference type="NCBI Taxonomy" id="6412"/>
    <lineage>
        <taxon>Eukaryota</taxon>
        <taxon>Metazoa</taxon>
        <taxon>Spiralia</taxon>
        <taxon>Lophotrochozoa</taxon>
        <taxon>Annelida</taxon>
        <taxon>Clitellata</taxon>
        <taxon>Hirudinea</taxon>
        <taxon>Rhynchobdellida</taxon>
        <taxon>Glossiphoniidae</taxon>
        <taxon>Helobdella</taxon>
    </lineage>
</organism>
<evidence type="ECO:0000313" key="2">
    <source>
        <dbReference type="EnsemblMetazoa" id="HelroP71354"/>
    </source>
</evidence>
<evidence type="ECO:0000313" key="1">
    <source>
        <dbReference type="EMBL" id="ESO11766.1"/>
    </source>
</evidence>
<evidence type="ECO:0000313" key="3">
    <source>
        <dbReference type="Proteomes" id="UP000015101"/>
    </source>
</evidence>
<dbReference type="KEGG" id="hro:HELRODRAFT_71354"/>
<reference evidence="1 3" key="2">
    <citation type="journal article" date="2013" name="Nature">
        <title>Insights into bilaterian evolution from three spiralian genomes.</title>
        <authorList>
            <person name="Simakov O."/>
            <person name="Marletaz F."/>
            <person name="Cho S.J."/>
            <person name="Edsinger-Gonzales E."/>
            <person name="Havlak P."/>
            <person name="Hellsten U."/>
            <person name="Kuo D.H."/>
            <person name="Larsson T."/>
            <person name="Lv J."/>
            <person name="Arendt D."/>
            <person name="Savage R."/>
            <person name="Osoegawa K."/>
            <person name="de Jong P."/>
            <person name="Grimwood J."/>
            <person name="Chapman J.A."/>
            <person name="Shapiro H."/>
            <person name="Aerts A."/>
            <person name="Otillar R.P."/>
            <person name="Terry A.Y."/>
            <person name="Boore J.L."/>
            <person name="Grigoriev I.V."/>
            <person name="Lindberg D.R."/>
            <person name="Seaver E.C."/>
            <person name="Weisblat D.A."/>
            <person name="Putnam N.H."/>
            <person name="Rokhsar D.S."/>
        </authorList>
    </citation>
    <scope>NUCLEOTIDE SEQUENCE</scope>
</reference>
<dbReference type="STRING" id="6412.T1G0K2"/>
<dbReference type="EMBL" id="KB095812">
    <property type="protein sequence ID" value="ESO11766.1"/>
    <property type="molecule type" value="Genomic_DNA"/>
</dbReference>